<keyword evidence="2" id="KW-1185">Reference proteome</keyword>
<organism evidence="1 2">
    <name type="scientific">Pseudomonas phage Pf1 ERZ-2017</name>
    <dbReference type="NCBI Taxonomy" id="2761363"/>
    <lineage>
        <taxon>Viruses</taxon>
        <taxon>Duplodnaviria</taxon>
        <taxon>Heunggongvirae</taxon>
        <taxon>Uroviricota</taxon>
        <taxon>Caudoviricetes</taxon>
        <taxon>Autographivirales</taxon>
        <taxon>Autotranscriptaviridae</taxon>
        <taxon>Studiervirinae</taxon>
        <taxon>Ghunavirus</taxon>
        <taxon>Ghunavirus Pf1ERZ2017</taxon>
    </lineage>
</organism>
<dbReference type="Proteomes" id="UP000240926">
    <property type="component" value="Segment"/>
</dbReference>
<reference evidence="1 2" key="1">
    <citation type="submission" date="2017-10" db="EMBL/GenBank/DDBJ databases">
        <title>Antibacterial composition for extension of chilled fish shelf life and decreasing of risk of food-borne infections, bacteriophage strains for its preparation.</title>
        <authorList>
            <person name="Zulkarneev E.R."/>
            <person name="Aleshkin A.V."/>
            <person name="Rubalsky O.V."/>
            <person name="Kiseleva I.A."/>
            <person name="Rubalskii E.O."/>
            <person name="Lebedev S.N."/>
        </authorList>
    </citation>
    <scope>NUCLEOTIDE SEQUENCE [LARGE SCALE GENOMIC DNA]</scope>
</reference>
<dbReference type="Gene3D" id="3.40.50.300">
    <property type="entry name" value="P-loop containing nucleotide triphosphate hydrolases"/>
    <property type="match status" value="1"/>
</dbReference>
<dbReference type="EMBL" id="MG250485">
    <property type="protein sequence ID" value="AUE23190.1"/>
    <property type="molecule type" value="Genomic_DNA"/>
</dbReference>
<evidence type="ECO:0000313" key="1">
    <source>
        <dbReference type="EMBL" id="AUE23190.1"/>
    </source>
</evidence>
<accession>A0A2H4YG89</accession>
<name>A0A2H4YG89_9CAUD</name>
<evidence type="ECO:0000313" key="2">
    <source>
        <dbReference type="Proteomes" id="UP000240926"/>
    </source>
</evidence>
<evidence type="ECO:0008006" key="3">
    <source>
        <dbReference type="Google" id="ProtNLM"/>
    </source>
</evidence>
<gene>
    <name evidence="1" type="ORF">Pf1_00011</name>
</gene>
<protein>
    <recommendedName>
        <fullName evidence="3">Deoxynucleotide monophosphate kinase</fullName>
    </recommendedName>
</protein>
<proteinExistence type="predicted"/>
<sequence>MSRVIIALTSERGRSGKDTLVELLREEGFEVYRVAFGDVLKHQCSLVLTDCREAQIVMESHMHTDLKDAKFEELSIKELPDSDYRDWLIDNRTDPVMHRFLSQSRSPRWHLQQYGTGFRRNHKGEPDVWLNEGLKLIEKAPEDSLVVVTDMRQANEYLALEGLGAHLVRLIRGWPIEAVDSTPLHATDIELRDHVMDAVVKNEWGYASDMLVQLRAQGVIE</sequence>
<dbReference type="InterPro" id="IPR027417">
    <property type="entry name" value="P-loop_NTPase"/>
</dbReference>